<evidence type="ECO:0000313" key="2">
    <source>
        <dbReference type="Proteomes" id="UP000077255"/>
    </source>
</evidence>
<dbReference type="AlphaFoldDB" id="A0A160N424"/>
<protein>
    <submittedName>
        <fullName evidence="1">Uncharacterized protein</fullName>
    </submittedName>
</protein>
<dbReference type="KEGG" id="dtx:ATSB10_32990"/>
<proteinExistence type="predicted"/>
<dbReference type="Proteomes" id="UP000077255">
    <property type="component" value="Chromosome"/>
</dbReference>
<sequence length="106" mass="10598">MALAMGVTFARADAGSISFSGAVVEPTCAVVASDGIAGPQGAGVAAPDLRSCGRTASDAGQTYTRSVVQLDAASAAHDRLLNYYAGYAGAGATGQPDVRVVVRTYE</sequence>
<name>A0A160N424_9GAMM</name>
<dbReference type="PATRIC" id="fig|445710.3.peg.3300"/>
<evidence type="ECO:0000313" key="1">
    <source>
        <dbReference type="EMBL" id="AND70753.1"/>
    </source>
</evidence>
<reference evidence="1 2" key="1">
    <citation type="submission" date="2016-02" db="EMBL/GenBank/DDBJ databases">
        <title>Complete genome sequencing and analysis of ATSB10, Dyella thiooxydans isolated from rhizosphere soil of sunflower (Helianthus annuus L.).</title>
        <authorList>
            <person name="Lee Y."/>
            <person name="Hwangbo K."/>
            <person name="Chung H."/>
            <person name="Yoo J."/>
            <person name="Kim K.Y."/>
            <person name="Sa T.M."/>
            <person name="Um Y."/>
            <person name="Madhaiyan M."/>
        </authorList>
    </citation>
    <scope>NUCLEOTIDE SEQUENCE [LARGE SCALE GENOMIC DNA]</scope>
    <source>
        <strain evidence="1 2">ATSB10</strain>
    </source>
</reference>
<dbReference type="RefSeq" id="WP_157469319.1">
    <property type="nucleotide sequence ID" value="NZ_CP014841.1"/>
</dbReference>
<keyword evidence="2" id="KW-1185">Reference proteome</keyword>
<dbReference type="EMBL" id="CP014841">
    <property type="protein sequence ID" value="AND70753.1"/>
    <property type="molecule type" value="Genomic_DNA"/>
</dbReference>
<accession>A0A160N424</accession>
<gene>
    <name evidence="1" type="ORF">ATSB10_32990</name>
</gene>
<organism evidence="1 2">
    <name type="scientific">Dyella thiooxydans</name>
    <dbReference type="NCBI Taxonomy" id="445710"/>
    <lineage>
        <taxon>Bacteria</taxon>
        <taxon>Pseudomonadati</taxon>
        <taxon>Pseudomonadota</taxon>
        <taxon>Gammaproteobacteria</taxon>
        <taxon>Lysobacterales</taxon>
        <taxon>Rhodanobacteraceae</taxon>
        <taxon>Dyella</taxon>
    </lineage>
</organism>
<dbReference type="OrthoDB" id="5955343at2"/>